<name>A0A5B8VDL2_9BACT</name>
<reference evidence="2 3" key="1">
    <citation type="journal article" date="2016" name="Int. J. Syst. Evol. Microbiol.">
        <title>Panacibacter ginsenosidivorans gen. nov., sp. nov., with ginsenoside converting activity isolated from soil of a ginseng field.</title>
        <authorList>
            <person name="Siddiqi M.Z."/>
            <person name="Muhammad Shafi S."/>
            <person name="Choi K.D."/>
            <person name="Im W.T."/>
        </authorList>
    </citation>
    <scope>NUCLEOTIDE SEQUENCE [LARGE SCALE GENOMIC DNA]</scope>
    <source>
        <strain evidence="2 3">Gsoil1550</strain>
    </source>
</reference>
<dbReference type="RefSeq" id="WP_147192407.1">
    <property type="nucleotide sequence ID" value="NZ_CP042435.1"/>
</dbReference>
<feature type="chain" id="PRO_5023036688" evidence="1">
    <location>
        <begin position="22"/>
        <end position="523"/>
    </location>
</feature>
<proteinExistence type="predicted"/>
<dbReference type="Proteomes" id="UP000321533">
    <property type="component" value="Chromosome"/>
</dbReference>
<keyword evidence="1" id="KW-0732">Signal</keyword>
<dbReference type="KEGG" id="pgin:FRZ67_20305"/>
<dbReference type="EMBL" id="CP042435">
    <property type="protein sequence ID" value="QEC69530.1"/>
    <property type="molecule type" value="Genomic_DNA"/>
</dbReference>
<dbReference type="AlphaFoldDB" id="A0A5B8VDL2"/>
<evidence type="ECO:0000313" key="3">
    <source>
        <dbReference type="Proteomes" id="UP000321533"/>
    </source>
</evidence>
<protein>
    <submittedName>
        <fullName evidence="2">Uncharacterized protein</fullName>
    </submittedName>
</protein>
<keyword evidence="3" id="KW-1185">Reference proteome</keyword>
<sequence>MHIIKTCTVFTIVLLSISANAQFKQIAESPVFKEPEDGYCKLIQMKNGNAAYLRITIKDGIDVKIYDESHKLKAEQHVNPKYGKLKVGSITAVLPIGDNVDLFISETDDKARLLYRLVFDGNTGALKEETTIAKNTDKLSLAISYANALGGVPSPDFNILKDPNSENYVLAMMNFPEKDEDRRLTIVFYDSNNKEINNIVYSPNEKGDFYYAGMTFTENKKLSIVGYLNGQLVVASFEADSKNPKIDNIDFTKDLNLSSSLVKYNSVTKKLILLGTVEIDHKHNTYSTFIAFIDPLQHSVIKEDDQYPSKVNDKSTELFGKKNGFTGMPQNFYINNDGSFSIVYEEVTNIWSSGSSGGGYNTAVLGNIAVVTYDKDGKEVNQYFVPKNQKLTNMVIPSFYLSNREGTGQKLYEGNQYKSFAYLSGTNRNYILFNDVDENGESVKKGKLTTIIGVGDCDAYYFNASGTDIMPERQYVFGQPEKRDHNLALFSISDYNKETNTYATLRLAKGKDKGVSIVWLQPQ</sequence>
<evidence type="ECO:0000256" key="1">
    <source>
        <dbReference type="SAM" id="SignalP"/>
    </source>
</evidence>
<feature type="signal peptide" evidence="1">
    <location>
        <begin position="1"/>
        <end position="21"/>
    </location>
</feature>
<accession>A0A5B8VDL2</accession>
<evidence type="ECO:0000313" key="2">
    <source>
        <dbReference type="EMBL" id="QEC69530.1"/>
    </source>
</evidence>
<dbReference type="OrthoDB" id="611612at2"/>
<gene>
    <name evidence="2" type="ORF">FRZ67_20305</name>
</gene>
<organism evidence="2 3">
    <name type="scientific">Panacibacter ginsenosidivorans</name>
    <dbReference type="NCBI Taxonomy" id="1813871"/>
    <lineage>
        <taxon>Bacteria</taxon>
        <taxon>Pseudomonadati</taxon>
        <taxon>Bacteroidota</taxon>
        <taxon>Chitinophagia</taxon>
        <taxon>Chitinophagales</taxon>
        <taxon>Chitinophagaceae</taxon>
        <taxon>Panacibacter</taxon>
    </lineage>
</organism>